<dbReference type="SUPFAM" id="SSF50729">
    <property type="entry name" value="PH domain-like"/>
    <property type="match status" value="1"/>
</dbReference>
<dbReference type="Pfam" id="PF01369">
    <property type="entry name" value="Sec7"/>
    <property type="match status" value="1"/>
</dbReference>
<feature type="domain" description="PH" evidence="2">
    <location>
        <begin position="738"/>
        <end position="867"/>
    </location>
</feature>
<feature type="compositionally biased region" description="Polar residues" evidence="1">
    <location>
        <begin position="895"/>
        <end position="914"/>
    </location>
</feature>
<dbReference type="GO" id="GO:0005085">
    <property type="term" value="F:guanyl-nucleotide exchange factor activity"/>
    <property type="evidence" value="ECO:0007669"/>
    <property type="project" value="InterPro"/>
</dbReference>
<dbReference type="InterPro" id="IPR000904">
    <property type="entry name" value="Sec7_dom"/>
</dbReference>
<evidence type="ECO:0000313" key="5">
    <source>
        <dbReference type="Proteomes" id="UP000593566"/>
    </source>
</evidence>
<organism evidence="4 5">
    <name type="scientific">Letharia lupina</name>
    <dbReference type="NCBI Taxonomy" id="560253"/>
    <lineage>
        <taxon>Eukaryota</taxon>
        <taxon>Fungi</taxon>
        <taxon>Dikarya</taxon>
        <taxon>Ascomycota</taxon>
        <taxon>Pezizomycotina</taxon>
        <taxon>Lecanoromycetes</taxon>
        <taxon>OSLEUM clade</taxon>
        <taxon>Lecanoromycetidae</taxon>
        <taxon>Lecanorales</taxon>
        <taxon>Lecanorineae</taxon>
        <taxon>Parmeliaceae</taxon>
        <taxon>Letharia</taxon>
    </lineage>
</organism>
<dbReference type="GO" id="GO:0032012">
    <property type="term" value="P:regulation of ARF protein signal transduction"/>
    <property type="evidence" value="ECO:0007669"/>
    <property type="project" value="InterPro"/>
</dbReference>
<name>A0A8H6CJW9_9LECA</name>
<dbReference type="PANTHER" id="PTHR10663:SF405">
    <property type="entry name" value="ARF GUANINE NUCLEOTIDE EXCHANGE FACTOR SYT1"/>
    <property type="match status" value="1"/>
</dbReference>
<feature type="region of interest" description="Disordered" evidence="1">
    <location>
        <begin position="425"/>
        <end position="454"/>
    </location>
</feature>
<evidence type="ECO:0000259" key="3">
    <source>
        <dbReference type="PROSITE" id="PS50190"/>
    </source>
</evidence>
<evidence type="ECO:0008006" key="6">
    <source>
        <dbReference type="Google" id="ProtNLM"/>
    </source>
</evidence>
<feature type="region of interest" description="Disordered" evidence="1">
    <location>
        <begin position="263"/>
        <end position="410"/>
    </location>
</feature>
<feature type="region of interest" description="Disordered" evidence="1">
    <location>
        <begin position="106"/>
        <end position="219"/>
    </location>
</feature>
<evidence type="ECO:0000259" key="2">
    <source>
        <dbReference type="PROSITE" id="PS50003"/>
    </source>
</evidence>
<dbReference type="FunFam" id="1.10.1000.11:FF:000002">
    <property type="entry name" value="Cytohesin 1"/>
    <property type="match status" value="1"/>
</dbReference>
<keyword evidence="5" id="KW-1185">Reference proteome</keyword>
<dbReference type="InterPro" id="IPR023394">
    <property type="entry name" value="Sec7_C_sf"/>
</dbReference>
<dbReference type="EMBL" id="JACCJB010000008">
    <property type="protein sequence ID" value="KAF6224893.1"/>
    <property type="molecule type" value="Genomic_DNA"/>
</dbReference>
<dbReference type="InterPro" id="IPR035999">
    <property type="entry name" value="Sec7_dom_sf"/>
</dbReference>
<sequence>MPWSRLRTTRSGDTTGGLRRHSTIDPLLFPKHHEQDSNNSTLRLGHDALESVKTPSPLRNSFEPSAVDQATPSTERAESPMLPEQPQKRQRFSMLKYRHASDPQISKTARDHGLTPVPPMPTAPSIVTTAPQDSLDPSRKKMSTFTLPRRHKPSEPTKTISSKPSMTSLSEMASTSRQNTVDPTFANPSARESRITFEEPDRFKGLTAPPAYGDDSNSSLALPVSRLSESSRSEGSLGDHGVYATTTTTHTVSTTTTFFRLPRRKKNKGPLFPLPVKVSTPEPPQNTGFTPRASIGACTSETPRRLSPARTPPLTAVHRSSYPGHDSNGFTSPLPSPSHVRGDISRMDSNNSRQSGSSSPVRTDSAPFGRRGRSSTKGSVRQSGEDESLPTPPLPISGRTSSSTTGRASLGGLFNLSRLRQNSEPLQLRQGSSHPAIPGTPISAGSKSQSFSLSREPVIVPQRQEGDTPAKYLIRLEEAVSRGVVATILSQSSDDFFKNVLRSYMRGFKFFGDPLDMSTRKLLMEVELPKETQQIDRVLQAFANRYHECNPGVYASPDEAYFIAFSILILHTDVFNKNNKHKMQKNDYTKNARGQGVADEILECFYDNISYTPFIHVEDDVDTNGERIVARKARKNIFARPSTDSLGKPSREPVDPYTLILDNRLDSLRPSLKDVMILDDHYTYLGTAPSLNLANLNKTFFKSGILQIVSSRSRPEAFMSPETMANPAEAHPGVVDIKITKVGILWRKDMKKKKARSPWQEWGAILTGAQLYFFRNTTWIKSLMHQHDSHHKHGLPGSPVVFKPPLEQFKPDVLMSTEDAVALLDTTYKKHKHALVFVRHGGFEETFLADNEAEMNDWLAKLNYASAFRTAGVRMRGLIGGSTDGQKTRAMRRLNSGNSARSVHTTHSEASLQDNKADAELAHQIQAARRQIMAQKIAEADAKLNEAGKQLDIQLRNARHLQILAPIQNKTREQIVLAAGGMAAKIKWMRMEYWRTRCHRDILAMDLEEDFKSSNDRRSGHDSVIGSILPAPSPVGPDSKKFELPESYQTAPRATQQADSAVRPATQPLPTKPFSMDDVFESIRPSLSGINHRSKGSWELPPLSFQPAKSSVKSESSIAMAQPTRHSLVPRPSSRSVRDTPKVLDSSDLATKLVTPTQSMDENEQEVLQEAGLVEPESPSTAKAKRPDTSDGDTTREKSKPSETDYDGRSRVRRSLHRTLRDSHPPTHHRSRKGKDSAGSAVPTEDNSSLTESEGLARGTGSFTVHGKKASVITFGSELQNMSPEERLRLRKQMQNDESKLSVPLAIEDEDDAAKSTFDPTARRASAVSGSTTTTRSAPFEESVQEQVQTAEPPDETSEDIKDT</sequence>
<feature type="compositionally biased region" description="Polar residues" evidence="1">
    <location>
        <begin position="1107"/>
        <end position="1119"/>
    </location>
</feature>
<dbReference type="PROSITE" id="PS50003">
    <property type="entry name" value="PH_DOMAIN"/>
    <property type="match status" value="1"/>
</dbReference>
<feature type="compositionally biased region" description="Low complexity" evidence="1">
    <location>
        <begin position="397"/>
        <end position="410"/>
    </location>
</feature>
<feature type="compositionally biased region" description="Polar residues" evidence="1">
    <location>
        <begin position="53"/>
        <end position="74"/>
    </location>
</feature>
<dbReference type="Proteomes" id="UP000593566">
    <property type="component" value="Unassembled WGS sequence"/>
</dbReference>
<dbReference type="Gene3D" id="2.30.29.30">
    <property type="entry name" value="Pleckstrin-homology domain (PH domain)/Phosphotyrosine-binding domain (PTB)"/>
    <property type="match status" value="1"/>
</dbReference>
<dbReference type="SUPFAM" id="SSF48425">
    <property type="entry name" value="Sec7 domain"/>
    <property type="match status" value="1"/>
</dbReference>
<reference evidence="4 5" key="1">
    <citation type="journal article" date="2020" name="Genomics">
        <title>Complete, high-quality genomes from long-read metagenomic sequencing of two wolf lichen thalli reveals enigmatic genome architecture.</title>
        <authorList>
            <person name="McKenzie S.K."/>
            <person name="Walston R.F."/>
            <person name="Allen J.L."/>
        </authorList>
    </citation>
    <scope>NUCLEOTIDE SEQUENCE [LARGE SCALE GENOMIC DNA]</scope>
    <source>
        <strain evidence="4">WasteWater1</strain>
    </source>
</reference>
<evidence type="ECO:0000313" key="4">
    <source>
        <dbReference type="EMBL" id="KAF6224893.1"/>
    </source>
</evidence>
<feature type="compositionally biased region" description="Polar residues" evidence="1">
    <location>
        <begin position="1047"/>
        <end position="1059"/>
    </location>
</feature>
<proteinExistence type="predicted"/>
<gene>
    <name evidence="4" type="ORF">HO133_010087</name>
</gene>
<feature type="compositionally biased region" description="Basic and acidic residues" evidence="1">
    <location>
        <begin position="191"/>
        <end position="204"/>
    </location>
</feature>
<dbReference type="GeneID" id="59338479"/>
<feature type="compositionally biased region" description="Basic and acidic residues" evidence="1">
    <location>
        <begin position="1185"/>
        <end position="1210"/>
    </location>
</feature>
<evidence type="ECO:0000256" key="1">
    <source>
        <dbReference type="SAM" id="MobiDB-lite"/>
    </source>
</evidence>
<dbReference type="Gene3D" id="1.10.1000.11">
    <property type="entry name" value="Arf Nucleotide-binding Site Opener,domain 2"/>
    <property type="match status" value="1"/>
</dbReference>
<feature type="region of interest" description="Disordered" evidence="1">
    <location>
        <begin position="1"/>
        <end position="90"/>
    </location>
</feature>
<feature type="compositionally biased region" description="Low complexity" evidence="1">
    <location>
        <begin position="349"/>
        <end position="359"/>
    </location>
</feature>
<dbReference type="InterPro" id="IPR011993">
    <property type="entry name" value="PH-like_dom_sf"/>
</dbReference>
<feature type="region of interest" description="Disordered" evidence="1">
    <location>
        <begin position="1013"/>
        <end position="1077"/>
    </location>
</feature>
<feature type="region of interest" description="Disordered" evidence="1">
    <location>
        <begin position="894"/>
        <end position="914"/>
    </location>
</feature>
<feature type="domain" description="SEC7" evidence="3">
    <location>
        <begin position="453"/>
        <end position="612"/>
    </location>
</feature>
<dbReference type="RefSeq" id="XP_037153760.1">
    <property type="nucleotide sequence ID" value="XM_037300943.1"/>
</dbReference>
<feature type="compositionally biased region" description="Polar residues" evidence="1">
    <location>
        <begin position="156"/>
        <end position="182"/>
    </location>
</feature>
<protein>
    <recommendedName>
        <fullName evidence="6">Protein transport protein sec73</fullName>
    </recommendedName>
</protein>
<dbReference type="PROSITE" id="PS50190">
    <property type="entry name" value="SEC7"/>
    <property type="match status" value="1"/>
</dbReference>
<feature type="region of interest" description="Disordered" evidence="1">
    <location>
        <begin position="1093"/>
        <end position="1268"/>
    </location>
</feature>
<dbReference type="InterPro" id="IPR001849">
    <property type="entry name" value="PH_domain"/>
</dbReference>
<feature type="compositionally biased region" description="Polar residues" evidence="1">
    <location>
        <begin position="1328"/>
        <end position="1337"/>
    </location>
</feature>
<dbReference type="PANTHER" id="PTHR10663">
    <property type="entry name" value="GUANYL-NUCLEOTIDE EXCHANGE FACTOR"/>
    <property type="match status" value="1"/>
</dbReference>
<feature type="compositionally biased region" description="Polar residues" evidence="1">
    <location>
        <begin position="443"/>
        <end position="453"/>
    </location>
</feature>
<dbReference type="Pfam" id="PF00169">
    <property type="entry name" value="PH"/>
    <property type="match status" value="1"/>
</dbReference>
<dbReference type="SMART" id="SM00222">
    <property type="entry name" value="Sec7"/>
    <property type="match status" value="1"/>
</dbReference>
<comment type="caution">
    <text evidence="4">The sequence shown here is derived from an EMBL/GenBank/DDBJ whole genome shotgun (WGS) entry which is preliminary data.</text>
</comment>
<feature type="region of interest" description="Disordered" evidence="1">
    <location>
        <begin position="1295"/>
        <end position="1364"/>
    </location>
</feature>
<accession>A0A8H6CJW9</accession>